<protein>
    <submittedName>
        <fullName evidence="1">Uncharacterized protein</fullName>
    </submittedName>
</protein>
<keyword evidence="2" id="KW-1185">Reference proteome</keyword>
<gene>
    <name evidence="1" type="ORF">L1857_32520</name>
</gene>
<dbReference type="Proteomes" id="UP000830158">
    <property type="component" value="Chromosome"/>
</dbReference>
<dbReference type="RefSeq" id="WP_249467215.1">
    <property type="nucleotide sequence ID" value="NZ_CP091196.1"/>
</dbReference>
<evidence type="ECO:0000313" key="1">
    <source>
        <dbReference type="EMBL" id="UQS27194.1"/>
    </source>
</evidence>
<reference evidence="1" key="1">
    <citation type="submission" date="2022-01" db="EMBL/GenBank/DDBJ databases">
        <title>PSI-footprinting approach for the identification of protein synthesis inhibitor producers.</title>
        <authorList>
            <person name="Handel F."/>
            <person name="Kulik A."/>
            <person name="Wex K.W."/>
            <person name="Berscheid A."/>
            <person name="Saur J.S."/>
            <person name="Winkler A."/>
            <person name="Wibberg D."/>
            <person name="Kalinowski J."/>
            <person name="Broetz-Oesterhelt H."/>
            <person name="Mast Y."/>
        </authorList>
    </citation>
    <scope>NUCLEOTIDE SEQUENCE</scope>
    <source>
        <strain evidence="1">KNN 49.3e</strain>
    </source>
</reference>
<accession>A0ABY4P4I4</accession>
<dbReference type="EMBL" id="CP091196">
    <property type="protein sequence ID" value="UQS27194.1"/>
    <property type="molecule type" value="Genomic_DNA"/>
</dbReference>
<name>A0ABY4P4I4_9PSEU</name>
<organism evidence="1 2">
    <name type="scientific">Amycolatopsis thermalba</name>
    <dbReference type="NCBI Taxonomy" id="944492"/>
    <lineage>
        <taxon>Bacteria</taxon>
        <taxon>Bacillati</taxon>
        <taxon>Actinomycetota</taxon>
        <taxon>Actinomycetes</taxon>
        <taxon>Pseudonocardiales</taxon>
        <taxon>Pseudonocardiaceae</taxon>
        <taxon>Amycolatopsis</taxon>
    </lineage>
</organism>
<evidence type="ECO:0000313" key="2">
    <source>
        <dbReference type="Proteomes" id="UP000830158"/>
    </source>
</evidence>
<proteinExistence type="predicted"/>
<sequence>MTTAFDTARAIGDAVLYHPRTPDFGVLMPPAFASPQAGDFADCRVECLLEPRSHAVLHVRLRFLQSQERVVCRRGADGGYDPVASLTVDGTEHTTWDEVVEREIDAVLPVAELTAQRTCVPFVVGGAERTEILGRAGKLVRRSWSVTGELRLSARVLGGRNGIRLRADVVNTTEWYEPDSSREEALRHAMLSVHVVLAVNAGRFVSLTEPPPWARAAAEQCESHRLWPVLLGDNDAAVLAAPVTLYDHPILVPESEERIQYLRRGIPEDTWWDPGAVCPETDEVVVAGVAVSAGSRVRLRDGLIGTVHAVLSDEEGYLHLEIKVGDRYRYATPGEIEPLPV</sequence>